<evidence type="ECO:0000313" key="4">
    <source>
        <dbReference type="Proteomes" id="UP000235994"/>
    </source>
</evidence>
<sequence>MRAHSSRPVPLPRQRGSITVAVVFAILVGVVLLGAAQLAYSFYMKREMQKGADLAALSAVQALGLGAPADCAPAIAAGRASARRNIPTLIDRFTDADITVECKVWDPDRADAAGMHLFDPAGDEAFNAVRVTVSKRLSRIIPSFSGGDGGLPASVSAVAANSRPVAVFSVGSRLLRLERGGLLSRLLATVGASPAQLDVLDAAGLASVQITPAGLLKALGLPLSVATGVGTPEQLAAVENLTLGQLLNATLSVIDKMGTASADVGLLARAIGVALDVMPLDLPVKLFGDGGLLDLSVQGGGAHSALQADINARNILETALVIANGENLINLGLSVPLLGVDAQVRVVEPPSIGIGGVGARATSAGIRVYLRVNTATIPLVGPLLSDTLGTRVDLPIIIDVAQSTGTVSKLCEAPLTESQAVIDVSSSLVNLCLGSFPAMQSSTDRDPNHFVSLTNSCESSASAAIGRHEVLNVLGILPLTAKIADPPLSVFPSSTPVSVLLTEPPSPDSSTTINASQVDLAQLASNLSDALIGGILGDLFSTGTPLTDKERADLAARLVGGDASHAGKTVSKVVNDMQWSKDAMERLGTRLSTGGLTGVLGGTLQLVGGILNTLLAAPLSDVACFMAGGPDDIRQCRVKAVGALALSDGGQVGGVLSVVVALLTPLLDALSVLLQQLLNLLGLSLGQTDVSLISVDCGKPRLVY</sequence>
<dbReference type="InterPro" id="IPR018705">
    <property type="entry name" value="DUF2134_membrane"/>
</dbReference>
<keyword evidence="1" id="KW-1133">Transmembrane helix</keyword>
<gene>
    <name evidence="3" type="ORF">C1I89_09080</name>
</gene>
<feature type="transmembrane region" description="Helical" evidence="1">
    <location>
        <begin position="20"/>
        <end position="40"/>
    </location>
</feature>
<feature type="domain" description="DUF2134" evidence="2">
    <location>
        <begin position="59"/>
        <end position="159"/>
    </location>
</feature>
<comment type="caution">
    <text evidence="3">The sequence shown here is derived from an EMBL/GenBank/DDBJ whole genome shotgun (WGS) entry which is preliminary data.</text>
</comment>
<protein>
    <recommendedName>
        <fullName evidence="2">DUF2134 domain-containing protein</fullName>
    </recommendedName>
</protein>
<dbReference type="Proteomes" id="UP000235994">
    <property type="component" value="Unassembled WGS sequence"/>
</dbReference>
<evidence type="ECO:0000313" key="3">
    <source>
        <dbReference type="EMBL" id="PND34370.1"/>
    </source>
</evidence>
<evidence type="ECO:0000256" key="1">
    <source>
        <dbReference type="SAM" id="Phobius"/>
    </source>
</evidence>
<keyword evidence="1" id="KW-0812">Transmembrane</keyword>
<dbReference type="AlphaFoldDB" id="A0A2N8KLQ1"/>
<accession>A0A2N8KLQ1</accession>
<dbReference type="Pfam" id="PF09977">
    <property type="entry name" value="Tad_C"/>
    <property type="match status" value="1"/>
</dbReference>
<proteinExistence type="predicted"/>
<organism evidence="3 4">
    <name type="scientific">Achromobacter pulmonis</name>
    <dbReference type="NCBI Taxonomy" id="1389932"/>
    <lineage>
        <taxon>Bacteria</taxon>
        <taxon>Pseudomonadati</taxon>
        <taxon>Pseudomonadota</taxon>
        <taxon>Betaproteobacteria</taxon>
        <taxon>Burkholderiales</taxon>
        <taxon>Alcaligenaceae</taxon>
        <taxon>Achromobacter</taxon>
    </lineage>
</organism>
<dbReference type="RefSeq" id="WP_102772437.1">
    <property type="nucleotide sequence ID" value="NZ_POQS01000002.1"/>
</dbReference>
<keyword evidence="1" id="KW-0472">Membrane</keyword>
<name>A0A2N8KLQ1_9BURK</name>
<reference evidence="3 4" key="1">
    <citation type="submission" date="2018-01" db="EMBL/GenBank/DDBJ databases">
        <title>The draft genome of an aniline degradation strain ANB-1.</title>
        <authorList>
            <person name="Zhang L."/>
            <person name="Jiang J."/>
        </authorList>
    </citation>
    <scope>NUCLEOTIDE SEQUENCE [LARGE SCALE GENOMIC DNA]</scope>
    <source>
        <strain evidence="3 4">ANB-1</strain>
    </source>
</reference>
<evidence type="ECO:0000259" key="2">
    <source>
        <dbReference type="Pfam" id="PF09977"/>
    </source>
</evidence>
<keyword evidence="4" id="KW-1185">Reference proteome</keyword>
<dbReference type="EMBL" id="POQS01000002">
    <property type="protein sequence ID" value="PND34370.1"/>
    <property type="molecule type" value="Genomic_DNA"/>
</dbReference>